<keyword evidence="2" id="KW-0812">Transmembrane</keyword>
<accession>A0A931I1H0</accession>
<sequence>MKISCPNCAKTYTLADGAIGPAGRSVRCSRCATTWLAQAPAETAPEESLDDAWETASAELAASGATDTGVGADAATTDDWFRPPAPDEDAPAAPEPLDAALGAGPVIDAVPGGFGDDDAARSRQAAKPRPKGPARKVGGKAKRRPAGLRVEIPPVFASLLAAAGFAAFITGAVMLREPIVRLVPDLASLYGFVGLEVNLRGLAIRDLKTFGEVDASGPVLVVEGQIVNVTAAAREVPMLRFGLKSEQHREIFAWSMEPAQPTLAPGETSRFRSRLPLPPDAASEIEVRFADRRATATRIP</sequence>
<dbReference type="Pfam" id="PF13717">
    <property type="entry name" value="Zn_ribbon_4"/>
    <property type="match status" value="1"/>
</dbReference>
<evidence type="ECO:0000259" key="3">
    <source>
        <dbReference type="Pfam" id="PF13717"/>
    </source>
</evidence>
<evidence type="ECO:0000256" key="1">
    <source>
        <dbReference type="SAM" id="MobiDB-lite"/>
    </source>
</evidence>
<keyword evidence="2" id="KW-0472">Membrane</keyword>
<proteinExistence type="predicted"/>
<evidence type="ECO:0000313" key="5">
    <source>
        <dbReference type="Proteomes" id="UP000631694"/>
    </source>
</evidence>
<comment type="caution">
    <text evidence="4">The sequence shown here is derived from an EMBL/GenBank/DDBJ whole genome shotgun (WGS) entry which is preliminary data.</text>
</comment>
<feature type="transmembrane region" description="Helical" evidence="2">
    <location>
        <begin position="152"/>
        <end position="175"/>
    </location>
</feature>
<dbReference type="AlphaFoldDB" id="A0A931I1H0"/>
<reference evidence="4" key="1">
    <citation type="submission" date="2020-12" db="EMBL/GenBank/DDBJ databases">
        <title>Methylobrevis albus sp. nov., isolated from fresh water lack sediment.</title>
        <authorList>
            <person name="Zou Q."/>
        </authorList>
    </citation>
    <scope>NUCLEOTIDE SEQUENCE</scope>
    <source>
        <strain evidence="4">L22</strain>
    </source>
</reference>
<keyword evidence="5" id="KW-1185">Reference proteome</keyword>
<dbReference type="Proteomes" id="UP000631694">
    <property type="component" value="Unassembled WGS sequence"/>
</dbReference>
<feature type="domain" description="Zinc finger/thioredoxin putative" evidence="3">
    <location>
        <begin position="1"/>
        <end position="35"/>
    </location>
</feature>
<feature type="region of interest" description="Disordered" evidence="1">
    <location>
        <begin position="62"/>
        <end position="98"/>
    </location>
</feature>
<gene>
    <name evidence="4" type="ORF">I5731_05190</name>
</gene>
<organism evidence="4 5">
    <name type="scientific">Methylobrevis albus</name>
    <dbReference type="NCBI Taxonomy" id="2793297"/>
    <lineage>
        <taxon>Bacteria</taxon>
        <taxon>Pseudomonadati</taxon>
        <taxon>Pseudomonadota</taxon>
        <taxon>Alphaproteobacteria</taxon>
        <taxon>Hyphomicrobiales</taxon>
        <taxon>Pleomorphomonadaceae</taxon>
        <taxon>Methylobrevis</taxon>
    </lineage>
</organism>
<feature type="region of interest" description="Disordered" evidence="1">
    <location>
        <begin position="112"/>
        <end position="143"/>
    </location>
</feature>
<dbReference type="InterPro" id="IPR011723">
    <property type="entry name" value="Znf/thioredoxin_put"/>
</dbReference>
<dbReference type="NCBIfam" id="TIGR02098">
    <property type="entry name" value="MJ0042_CXXC"/>
    <property type="match status" value="1"/>
</dbReference>
<evidence type="ECO:0000256" key="2">
    <source>
        <dbReference type="SAM" id="Phobius"/>
    </source>
</evidence>
<feature type="compositionally biased region" description="Basic residues" evidence="1">
    <location>
        <begin position="124"/>
        <end position="143"/>
    </location>
</feature>
<dbReference type="RefSeq" id="WP_197310309.1">
    <property type="nucleotide sequence ID" value="NZ_JADZLT010000042.1"/>
</dbReference>
<keyword evidence="2" id="KW-1133">Transmembrane helix</keyword>
<name>A0A931I1H0_9HYPH</name>
<dbReference type="EMBL" id="JADZLT010000042">
    <property type="protein sequence ID" value="MBH0237208.1"/>
    <property type="molecule type" value="Genomic_DNA"/>
</dbReference>
<feature type="compositionally biased region" description="Low complexity" evidence="1">
    <location>
        <begin position="62"/>
        <end position="78"/>
    </location>
</feature>
<evidence type="ECO:0000313" key="4">
    <source>
        <dbReference type="EMBL" id="MBH0237208.1"/>
    </source>
</evidence>
<protein>
    <submittedName>
        <fullName evidence="4">Zinc-ribbon domain-containing protein</fullName>
    </submittedName>
</protein>